<keyword evidence="10 21" id="KW-1133">Transmembrane helix</keyword>
<sequence>MSKIGIDRDVPGTMSYDLKLLFPVLCLAGIGVVMVFSASSALAGQKFGSHYYFLKRQAFFLGLGSGVLFLCRHIPYGLFKLAAYPLLALSAIFLAALHVPFLGYAAAGSTRWLDLGLFSFQPSEMARFAMIVFLASSMSKNPDSIKRFSSGFLPHMIALGVFTALIFMEPDFGSAVILAAVTWIMLFVGGGRLRHLAGSLALLLPVFFFFMINAQYRVKRILTFLNPWENSAGDGYQIVHSLMAFGSGGIWGMGIGKGYQKLFYLPEPHTDFIFSVIGEEMGLAGALFILALYSVIVWQGIKVSLHAKDAFGSFLSMGLITAIGLQACVNMAMTMGLLPTKGLALPFLSYGGTSLLINMASVGILMNIGANQEKKAYEKR</sequence>
<evidence type="ECO:0000256" key="3">
    <source>
        <dbReference type="ARBA" id="ARBA00022475"/>
    </source>
</evidence>
<evidence type="ECO:0000256" key="15">
    <source>
        <dbReference type="ARBA" id="ARBA00033270"/>
    </source>
</evidence>
<evidence type="ECO:0000256" key="12">
    <source>
        <dbReference type="ARBA" id="ARBA00023306"/>
    </source>
</evidence>
<feature type="transmembrane region" description="Helical" evidence="21">
    <location>
        <begin position="172"/>
        <end position="189"/>
    </location>
</feature>
<evidence type="ECO:0000256" key="16">
    <source>
        <dbReference type="ARBA" id="ARBA00038053"/>
    </source>
</evidence>
<dbReference type="GO" id="GO:0008955">
    <property type="term" value="F:peptidoglycan glycosyltransferase activity"/>
    <property type="evidence" value="ECO:0007669"/>
    <property type="project" value="UniProtKB-EC"/>
</dbReference>
<keyword evidence="4" id="KW-0132">Cell division</keyword>
<dbReference type="GO" id="GO:0005886">
    <property type="term" value="C:plasma membrane"/>
    <property type="evidence" value="ECO:0007669"/>
    <property type="project" value="UniProtKB-SubCell"/>
</dbReference>
<dbReference type="AlphaFoldDB" id="A0A484HLH1"/>
<evidence type="ECO:0000256" key="20">
    <source>
        <dbReference type="ARBA" id="ARBA00049902"/>
    </source>
</evidence>
<comment type="catalytic activity">
    <reaction evidence="20">
        <text>[GlcNAc-(1-&gt;4)-Mur2Ac(oyl-L-Ala-gamma-D-Glu-L-Lys-D-Ala-D-Ala)](n)-di-trans,octa-cis-undecaprenyl diphosphate + beta-D-GlcNAc-(1-&gt;4)-Mur2Ac(oyl-L-Ala-gamma-D-Glu-L-Lys-D-Ala-D-Ala)-di-trans,octa-cis-undecaprenyl diphosphate = [GlcNAc-(1-&gt;4)-Mur2Ac(oyl-L-Ala-gamma-D-Glu-L-Lys-D-Ala-D-Ala)](n+1)-di-trans,octa-cis-undecaprenyl diphosphate + di-trans,octa-cis-undecaprenyl diphosphate + H(+)</text>
        <dbReference type="Rhea" id="RHEA:23708"/>
        <dbReference type="Rhea" id="RHEA-COMP:9602"/>
        <dbReference type="Rhea" id="RHEA-COMP:9603"/>
        <dbReference type="ChEBI" id="CHEBI:15378"/>
        <dbReference type="ChEBI" id="CHEBI:58405"/>
        <dbReference type="ChEBI" id="CHEBI:60033"/>
        <dbReference type="ChEBI" id="CHEBI:78435"/>
        <dbReference type="EC" id="2.4.99.28"/>
    </reaction>
</comment>
<evidence type="ECO:0000256" key="14">
    <source>
        <dbReference type="ARBA" id="ARBA00032370"/>
    </source>
</evidence>
<name>A0A484HLH1_9BACT</name>
<evidence type="ECO:0000256" key="17">
    <source>
        <dbReference type="ARBA" id="ARBA00041185"/>
    </source>
</evidence>
<proteinExistence type="inferred from homology"/>
<dbReference type="PANTHER" id="PTHR30474:SF2">
    <property type="entry name" value="PEPTIDOGLYCAN GLYCOSYLTRANSFERASE FTSW-RELATED"/>
    <property type="match status" value="1"/>
</dbReference>
<dbReference type="GO" id="GO:0015648">
    <property type="term" value="F:lipid-linked peptidoglycan transporter activity"/>
    <property type="evidence" value="ECO:0007669"/>
    <property type="project" value="TreeGrafter"/>
</dbReference>
<dbReference type="InterPro" id="IPR001182">
    <property type="entry name" value="FtsW/RodA"/>
</dbReference>
<keyword evidence="13" id="KW-0961">Cell wall biogenesis/degradation</keyword>
<evidence type="ECO:0000256" key="1">
    <source>
        <dbReference type="ARBA" id="ARBA00004651"/>
    </source>
</evidence>
<dbReference type="EMBL" id="CAACVI010000050">
    <property type="protein sequence ID" value="VEN75285.1"/>
    <property type="molecule type" value="Genomic_DNA"/>
</dbReference>
<feature type="transmembrane region" description="Helical" evidence="21">
    <location>
        <begin position="272"/>
        <end position="298"/>
    </location>
</feature>
<organism evidence="22">
    <name type="scientific">uncultured Desulfobacteraceae bacterium</name>
    <dbReference type="NCBI Taxonomy" id="218296"/>
    <lineage>
        <taxon>Bacteria</taxon>
        <taxon>Pseudomonadati</taxon>
        <taxon>Thermodesulfobacteriota</taxon>
        <taxon>Desulfobacteria</taxon>
        <taxon>Desulfobacterales</taxon>
        <taxon>Desulfobacteraceae</taxon>
        <taxon>environmental samples</taxon>
    </lineage>
</organism>
<evidence type="ECO:0000256" key="21">
    <source>
        <dbReference type="SAM" id="Phobius"/>
    </source>
</evidence>
<keyword evidence="6 22" id="KW-0808">Transferase</keyword>
<dbReference type="GO" id="GO:0009252">
    <property type="term" value="P:peptidoglycan biosynthetic process"/>
    <property type="evidence" value="ECO:0007669"/>
    <property type="project" value="UniProtKB-KW"/>
</dbReference>
<dbReference type="GO" id="GO:0008360">
    <property type="term" value="P:regulation of cell shape"/>
    <property type="evidence" value="ECO:0007669"/>
    <property type="project" value="UniProtKB-KW"/>
</dbReference>
<keyword evidence="12" id="KW-0131">Cell cycle</keyword>
<feature type="transmembrane region" description="Helical" evidence="21">
    <location>
        <begin position="196"/>
        <end position="216"/>
    </location>
</feature>
<evidence type="ECO:0000256" key="5">
    <source>
        <dbReference type="ARBA" id="ARBA00022676"/>
    </source>
</evidence>
<evidence type="ECO:0000313" key="22">
    <source>
        <dbReference type="EMBL" id="VEN75285.1"/>
    </source>
</evidence>
<feature type="transmembrane region" description="Helical" evidence="21">
    <location>
        <begin position="20"/>
        <end position="38"/>
    </location>
</feature>
<evidence type="ECO:0000256" key="9">
    <source>
        <dbReference type="ARBA" id="ARBA00022984"/>
    </source>
</evidence>
<accession>A0A484HLH1</accession>
<keyword evidence="8" id="KW-0133">Cell shape</keyword>
<keyword evidence="7 21" id="KW-0812">Transmembrane</keyword>
<comment type="pathway">
    <text evidence="2">Cell wall biogenesis; peptidoglycan biosynthesis.</text>
</comment>
<dbReference type="Pfam" id="PF01098">
    <property type="entry name" value="FTSW_RODA_SPOVE"/>
    <property type="match status" value="1"/>
</dbReference>
<dbReference type="InterPro" id="IPR013437">
    <property type="entry name" value="FtsW"/>
</dbReference>
<evidence type="ECO:0000256" key="7">
    <source>
        <dbReference type="ARBA" id="ARBA00022692"/>
    </source>
</evidence>
<evidence type="ECO:0000256" key="6">
    <source>
        <dbReference type="ARBA" id="ARBA00022679"/>
    </source>
</evidence>
<comment type="similarity">
    <text evidence="16">Belongs to the SEDS family. FtsW subfamily.</text>
</comment>
<evidence type="ECO:0000256" key="19">
    <source>
        <dbReference type="ARBA" id="ARBA00044770"/>
    </source>
</evidence>
<keyword evidence="9" id="KW-0573">Peptidoglycan synthesis</keyword>
<dbReference type="PANTHER" id="PTHR30474">
    <property type="entry name" value="CELL CYCLE PROTEIN"/>
    <property type="match status" value="1"/>
</dbReference>
<dbReference type="EC" id="2.4.99.28" evidence="19"/>
<dbReference type="PROSITE" id="PS00428">
    <property type="entry name" value="FTSW_RODA_SPOVE"/>
    <property type="match status" value="1"/>
</dbReference>
<dbReference type="InterPro" id="IPR018365">
    <property type="entry name" value="Cell_cycle_FtsW-rel_CS"/>
</dbReference>
<evidence type="ECO:0000256" key="10">
    <source>
        <dbReference type="ARBA" id="ARBA00022989"/>
    </source>
</evidence>
<dbReference type="NCBIfam" id="TIGR02614">
    <property type="entry name" value="ftsW"/>
    <property type="match status" value="1"/>
</dbReference>
<evidence type="ECO:0000256" key="13">
    <source>
        <dbReference type="ARBA" id="ARBA00023316"/>
    </source>
</evidence>
<feature type="transmembrane region" description="Helical" evidence="21">
    <location>
        <begin position="310"/>
        <end position="335"/>
    </location>
</feature>
<dbReference type="GO" id="GO:0051301">
    <property type="term" value="P:cell division"/>
    <property type="evidence" value="ECO:0007669"/>
    <property type="project" value="UniProtKB-KW"/>
</dbReference>
<protein>
    <recommendedName>
        <fullName evidence="17">Probable peptidoglycan glycosyltransferase FtsW</fullName>
        <ecNumber evidence="19">2.4.99.28</ecNumber>
    </recommendedName>
    <alternativeName>
        <fullName evidence="18">Cell division protein FtsW</fullName>
    </alternativeName>
    <alternativeName>
        <fullName evidence="15">Cell wall polymerase</fullName>
    </alternativeName>
    <alternativeName>
        <fullName evidence="14">Peptidoglycan polymerase</fullName>
    </alternativeName>
</protein>
<comment type="subcellular location">
    <subcellularLocation>
        <location evidence="1">Cell membrane</location>
        <topology evidence="1">Multi-pass membrane protein</topology>
    </subcellularLocation>
</comment>
<feature type="transmembrane region" description="Helical" evidence="21">
    <location>
        <begin position="148"/>
        <end position="166"/>
    </location>
</feature>
<dbReference type="GO" id="GO:0071555">
    <property type="term" value="P:cell wall organization"/>
    <property type="evidence" value="ECO:0007669"/>
    <property type="project" value="UniProtKB-KW"/>
</dbReference>
<keyword evidence="3" id="KW-1003">Cell membrane</keyword>
<evidence type="ECO:0000256" key="8">
    <source>
        <dbReference type="ARBA" id="ARBA00022960"/>
    </source>
</evidence>
<feature type="transmembrane region" description="Helical" evidence="21">
    <location>
        <begin position="86"/>
        <end position="106"/>
    </location>
</feature>
<feature type="transmembrane region" description="Helical" evidence="21">
    <location>
        <begin position="58"/>
        <end position="79"/>
    </location>
</feature>
<evidence type="ECO:0000256" key="4">
    <source>
        <dbReference type="ARBA" id="ARBA00022618"/>
    </source>
</evidence>
<reference evidence="22" key="1">
    <citation type="submission" date="2019-01" db="EMBL/GenBank/DDBJ databases">
        <authorList>
            <consortium name="Genoscope - CEA"/>
            <person name="William W."/>
        </authorList>
    </citation>
    <scope>NUCLEOTIDE SEQUENCE</scope>
    <source>
        <strain evidence="22">CR-1</strain>
    </source>
</reference>
<gene>
    <name evidence="22" type="primary">ftsW</name>
    <name evidence="22" type="ORF">EPICR_70127</name>
</gene>
<keyword evidence="5 22" id="KW-0328">Glycosyltransferase</keyword>
<keyword evidence="11 21" id="KW-0472">Membrane</keyword>
<feature type="transmembrane region" description="Helical" evidence="21">
    <location>
        <begin position="347"/>
        <end position="370"/>
    </location>
</feature>
<evidence type="ECO:0000256" key="2">
    <source>
        <dbReference type="ARBA" id="ARBA00004752"/>
    </source>
</evidence>
<dbReference type="GO" id="GO:0032153">
    <property type="term" value="C:cell division site"/>
    <property type="evidence" value="ECO:0007669"/>
    <property type="project" value="TreeGrafter"/>
</dbReference>
<evidence type="ECO:0000256" key="18">
    <source>
        <dbReference type="ARBA" id="ARBA00041418"/>
    </source>
</evidence>
<evidence type="ECO:0000256" key="11">
    <source>
        <dbReference type="ARBA" id="ARBA00023136"/>
    </source>
</evidence>